<comment type="caution">
    <text evidence="14">The sequence shown here is derived from an EMBL/GenBank/DDBJ whole genome shotgun (WGS) entry which is preliminary data.</text>
</comment>
<reference evidence="14 15" key="1">
    <citation type="submission" date="2024-09" db="EMBL/GenBank/DDBJ databases">
        <title>Chromosome-scale assembly of Riccia sorocarpa.</title>
        <authorList>
            <person name="Paukszto L."/>
        </authorList>
    </citation>
    <scope>NUCLEOTIDE SEQUENCE [LARGE SCALE GENOMIC DNA]</scope>
    <source>
        <strain evidence="14">LP-2024</strain>
        <tissue evidence="14">Aerial parts of the thallus</tissue>
    </source>
</reference>
<feature type="transmembrane region" description="Helical" evidence="13">
    <location>
        <begin position="6"/>
        <end position="29"/>
    </location>
</feature>
<dbReference type="PRINTS" id="PR00463">
    <property type="entry name" value="EP450I"/>
</dbReference>
<dbReference type="GO" id="GO:0004497">
    <property type="term" value="F:monooxygenase activity"/>
    <property type="evidence" value="ECO:0007669"/>
    <property type="project" value="UniProtKB-KW"/>
</dbReference>
<evidence type="ECO:0000256" key="11">
    <source>
        <dbReference type="PIRSR" id="PIRSR602401-1"/>
    </source>
</evidence>
<dbReference type="PRINTS" id="PR00385">
    <property type="entry name" value="P450"/>
</dbReference>
<dbReference type="GO" id="GO:0046872">
    <property type="term" value="F:metal ion binding"/>
    <property type="evidence" value="ECO:0007669"/>
    <property type="project" value="UniProtKB-KW"/>
</dbReference>
<keyword evidence="15" id="KW-1185">Reference proteome</keyword>
<comment type="cofactor">
    <cofactor evidence="1 11">
        <name>heme</name>
        <dbReference type="ChEBI" id="CHEBI:30413"/>
    </cofactor>
</comment>
<dbReference type="AlphaFoldDB" id="A0ABD3HKK7"/>
<dbReference type="InterPro" id="IPR036396">
    <property type="entry name" value="Cyt_P450_sf"/>
</dbReference>
<keyword evidence="6 11" id="KW-0479">Metal-binding</keyword>
<keyword evidence="12" id="KW-0503">Monooxygenase</keyword>
<keyword evidence="10 13" id="KW-0472">Membrane</keyword>
<evidence type="ECO:0000256" key="7">
    <source>
        <dbReference type="ARBA" id="ARBA00022989"/>
    </source>
</evidence>
<dbReference type="EMBL" id="JBJQOH010000003">
    <property type="protein sequence ID" value="KAL3691958.1"/>
    <property type="molecule type" value="Genomic_DNA"/>
</dbReference>
<dbReference type="InterPro" id="IPR001128">
    <property type="entry name" value="Cyt_P450"/>
</dbReference>
<dbReference type="Proteomes" id="UP001633002">
    <property type="component" value="Unassembled WGS sequence"/>
</dbReference>
<evidence type="ECO:0000256" key="4">
    <source>
        <dbReference type="ARBA" id="ARBA00022617"/>
    </source>
</evidence>
<dbReference type="CDD" id="cd20618">
    <property type="entry name" value="CYP71_clan"/>
    <property type="match status" value="1"/>
</dbReference>
<dbReference type="PANTHER" id="PTHR47944:SF4">
    <property type="entry name" value="OS09G0441700 PROTEIN"/>
    <property type="match status" value="1"/>
</dbReference>
<evidence type="ECO:0008006" key="16">
    <source>
        <dbReference type="Google" id="ProtNLM"/>
    </source>
</evidence>
<dbReference type="Pfam" id="PF00067">
    <property type="entry name" value="p450"/>
    <property type="match status" value="1"/>
</dbReference>
<evidence type="ECO:0000313" key="14">
    <source>
        <dbReference type="EMBL" id="KAL3691958.1"/>
    </source>
</evidence>
<accession>A0ABD3HKK7</accession>
<keyword evidence="8 12" id="KW-0560">Oxidoreductase</keyword>
<evidence type="ECO:0000256" key="8">
    <source>
        <dbReference type="ARBA" id="ARBA00023002"/>
    </source>
</evidence>
<keyword evidence="4 11" id="KW-0349">Heme</keyword>
<keyword evidence="9 11" id="KW-0408">Iron</keyword>
<evidence type="ECO:0000256" key="6">
    <source>
        <dbReference type="ARBA" id="ARBA00022723"/>
    </source>
</evidence>
<evidence type="ECO:0000256" key="5">
    <source>
        <dbReference type="ARBA" id="ARBA00022692"/>
    </source>
</evidence>
<comment type="subcellular location">
    <subcellularLocation>
        <location evidence="2">Membrane</location>
        <topology evidence="2">Single-pass membrane protein</topology>
    </subcellularLocation>
</comment>
<keyword evidence="7 13" id="KW-1133">Transmembrane helix</keyword>
<evidence type="ECO:0000256" key="10">
    <source>
        <dbReference type="ARBA" id="ARBA00023136"/>
    </source>
</evidence>
<proteinExistence type="inferred from homology"/>
<dbReference type="InterPro" id="IPR002401">
    <property type="entry name" value="Cyt_P450_E_grp-I"/>
</dbReference>
<evidence type="ECO:0000313" key="15">
    <source>
        <dbReference type="Proteomes" id="UP001633002"/>
    </source>
</evidence>
<protein>
    <recommendedName>
        <fullName evidence="16">Cytochrome P450</fullName>
    </recommendedName>
</protein>
<name>A0ABD3HKK7_9MARC</name>
<organism evidence="14 15">
    <name type="scientific">Riccia sorocarpa</name>
    <dbReference type="NCBI Taxonomy" id="122646"/>
    <lineage>
        <taxon>Eukaryota</taxon>
        <taxon>Viridiplantae</taxon>
        <taxon>Streptophyta</taxon>
        <taxon>Embryophyta</taxon>
        <taxon>Marchantiophyta</taxon>
        <taxon>Marchantiopsida</taxon>
        <taxon>Marchantiidae</taxon>
        <taxon>Marchantiales</taxon>
        <taxon>Ricciaceae</taxon>
        <taxon>Riccia</taxon>
    </lineage>
</organism>
<evidence type="ECO:0000256" key="1">
    <source>
        <dbReference type="ARBA" id="ARBA00001971"/>
    </source>
</evidence>
<comment type="similarity">
    <text evidence="3 12">Belongs to the cytochrome P450 family.</text>
</comment>
<dbReference type="PANTHER" id="PTHR47944">
    <property type="entry name" value="CYTOCHROME P450 98A9"/>
    <property type="match status" value="1"/>
</dbReference>
<dbReference type="InterPro" id="IPR017972">
    <property type="entry name" value="Cyt_P450_CS"/>
</dbReference>
<evidence type="ECO:0000256" key="9">
    <source>
        <dbReference type="ARBA" id="ARBA00023004"/>
    </source>
</evidence>
<dbReference type="GO" id="GO:0016020">
    <property type="term" value="C:membrane"/>
    <property type="evidence" value="ECO:0007669"/>
    <property type="project" value="UniProtKB-SubCell"/>
</dbReference>
<dbReference type="PROSITE" id="PS00086">
    <property type="entry name" value="CYTOCHROME_P450"/>
    <property type="match status" value="1"/>
</dbReference>
<dbReference type="SUPFAM" id="SSF48264">
    <property type="entry name" value="Cytochrome P450"/>
    <property type="match status" value="1"/>
</dbReference>
<feature type="binding site" description="axial binding residue" evidence="11">
    <location>
        <position position="458"/>
    </location>
    <ligand>
        <name>heme</name>
        <dbReference type="ChEBI" id="CHEBI:30413"/>
    </ligand>
    <ligandPart>
        <name>Fe</name>
        <dbReference type="ChEBI" id="CHEBI:18248"/>
    </ligandPart>
</feature>
<evidence type="ECO:0000256" key="2">
    <source>
        <dbReference type="ARBA" id="ARBA00004167"/>
    </source>
</evidence>
<evidence type="ECO:0000256" key="3">
    <source>
        <dbReference type="ARBA" id="ARBA00010617"/>
    </source>
</evidence>
<dbReference type="GO" id="GO:0044550">
    <property type="term" value="P:secondary metabolite biosynthetic process"/>
    <property type="evidence" value="ECO:0007669"/>
    <property type="project" value="UniProtKB-ARBA"/>
</dbReference>
<dbReference type="Gene3D" id="1.10.630.10">
    <property type="entry name" value="Cytochrome P450"/>
    <property type="match status" value="1"/>
</dbReference>
<evidence type="ECO:0000256" key="12">
    <source>
        <dbReference type="RuleBase" id="RU000461"/>
    </source>
</evidence>
<gene>
    <name evidence="14" type="ORF">R1sor_005609</name>
</gene>
<sequence length="526" mass="59961">MEEGRGHSVIVLQVWVFTAAAIFVGFLLIRKLRARIPNRLPPGPTPWPVVGNLLLLGRLPHVSFAKLAERYGPFMSMRLGSIDVLIVSSAKYAEEVLKTNDRVWTSRPRLSQNELLLYGSSNISSSPYGHRWRYARKIFTLELLTSKRLADFQESRRMIVLRALNAMLDECAGGRAVRVDLVIRKMLMTIVIKMLMNKGSLSARVEAFKDSDDFQQTIRDMFELLGVFNVGDYIAWLDRFDLQGYKRRMRIAAQKIDEFLQGIIDDHLERHKLRKQIGDKEEDYVQDLVDVMLTRPRDVDGQSLTIEEMKGIMEDVIFGGTDTSADTIEWALSELIRNPRVLHKALEELDSKVGRERLVEESDVPNLPYLQDVVKETFRLHPVGPLMIPHESTEASTIGGYEIPAKSRVFVNVYAIHRDPGRWEKPLDFYPERFLKQDKDLSGNDFDLLPFGSGRRMCPGKNLGLLSVQSILAVLLQACEWRLPGEQRIEDLDMSERPGLTMARKTSLEAVAVRRLGKQVIDNSGN</sequence>
<dbReference type="FunFam" id="1.10.630.10:FF:000097">
    <property type="entry name" value="Cytochrome P-450 19"/>
    <property type="match status" value="1"/>
</dbReference>
<evidence type="ECO:0000256" key="13">
    <source>
        <dbReference type="SAM" id="Phobius"/>
    </source>
</evidence>
<keyword evidence="5 13" id="KW-0812">Transmembrane</keyword>